<accession>A0ABP6K5Z2</accession>
<name>A0ABP6K5Z2_9ACTN</name>
<dbReference type="RefSeq" id="WP_344499559.1">
    <property type="nucleotide sequence ID" value="NZ_BAAAUD010000060.1"/>
</dbReference>
<protein>
    <submittedName>
        <fullName evidence="2">SDR family oxidoreductase</fullName>
    </submittedName>
</protein>
<dbReference type="EMBL" id="BAAAUD010000060">
    <property type="protein sequence ID" value="GAA2966901.1"/>
    <property type="molecule type" value="Genomic_DNA"/>
</dbReference>
<dbReference type="InterPro" id="IPR050177">
    <property type="entry name" value="Lipid_A_modif_metabolic_enz"/>
</dbReference>
<evidence type="ECO:0000313" key="3">
    <source>
        <dbReference type="Proteomes" id="UP001500403"/>
    </source>
</evidence>
<evidence type="ECO:0000259" key="1">
    <source>
        <dbReference type="Pfam" id="PF07993"/>
    </source>
</evidence>
<dbReference type="SUPFAM" id="SSF51735">
    <property type="entry name" value="NAD(P)-binding Rossmann-fold domains"/>
    <property type="match status" value="1"/>
</dbReference>
<dbReference type="Gene3D" id="3.40.50.720">
    <property type="entry name" value="NAD(P)-binding Rossmann-like Domain"/>
    <property type="match status" value="1"/>
</dbReference>
<comment type="caution">
    <text evidence="2">The sequence shown here is derived from an EMBL/GenBank/DDBJ whole genome shotgun (WGS) entry which is preliminary data.</text>
</comment>
<sequence length="375" mass="40813">MLHLLTGGTGFLGSHLLASLLDRGESVAVLYRGEHDRARERLEHALRATDLGSVLPAPIPGVLRMVPGDVTRPQLGMDRETYRELGQEVTVVWHSAGCIQMASAPELLHTVNVQGTEHVLQFAAAAAHRPRVLHVSTAYVAGGLLEGTVTEDHLSDRHGFLNRYEESKYQGEQAIHRFAQEHGLPATIVRPSVLVTDSLRPAEAPAHPFASAQQRLSRLARRDPTRLIPGTLPGGRVHALLPGHPDATMNIVQVEYAADAIVHLARQPATQLVDTFHVTHPTSTPLRRVLDAMEEICPWLQMFIVPEDHQETAGTIEQILTQIAMGAMPHARLCRSYARTRTDAAVNTFLAPPTVLDTGYLRASLGLGTALPAPA</sequence>
<dbReference type="Proteomes" id="UP001500403">
    <property type="component" value="Unassembled WGS sequence"/>
</dbReference>
<keyword evidence="3" id="KW-1185">Reference proteome</keyword>
<dbReference type="InterPro" id="IPR036291">
    <property type="entry name" value="NAD(P)-bd_dom_sf"/>
</dbReference>
<dbReference type="Pfam" id="PF07993">
    <property type="entry name" value="NAD_binding_4"/>
    <property type="match status" value="1"/>
</dbReference>
<gene>
    <name evidence="2" type="ORF">GCM10010446_60720</name>
</gene>
<dbReference type="PANTHER" id="PTHR43245">
    <property type="entry name" value="BIFUNCTIONAL POLYMYXIN RESISTANCE PROTEIN ARNA"/>
    <property type="match status" value="1"/>
</dbReference>
<dbReference type="InterPro" id="IPR013120">
    <property type="entry name" value="FAR_NAD-bd"/>
</dbReference>
<proteinExistence type="predicted"/>
<reference evidence="3" key="1">
    <citation type="journal article" date="2019" name="Int. J. Syst. Evol. Microbiol.">
        <title>The Global Catalogue of Microorganisms (GCM) 10K type strain sequencing project: providing services to taxonomists for standard genome sequencing and annotation.</title>
        <authorList>
            <consortium name="The Broad Institute Genomics Platform"/>
            <consortium name="The Broad Institute Genome Sequencing Center for Infectious Disease"/>
            <person name="Wu L."/>
            <person name="Ma J."/>
        </authorList>
    </citation>
    <scope>NUCLEOTIDE SEQUENCE [LARGE SCALE GENOMIC DNA]</scope>
    <source>
        <strain evidence="3">JCM 9088</strain>
    </source>
</reference>
<feature type="domain" description="Thioester reductase (TE)" evidence="1">
    <location>
        <begin position="5"/>
        <end position="260"/>
    </location>
</feature>
<organism evidence="2 3">
    <name type="scientific">Streptomyces enissocaesilis</name>
    <dbReference type="NCBI Taxonomy" id="332589"/>
    <lineage>
        <taxon>Bacteria</taxon>
        <taxon>Bacillati</taxon>
        <taxon>Actinomycetota</taxon>
        <taxon>Actinomycetes</taxon>
        <taxon>Kitasatosporales</taxon>
        <taxon>Streptomycetaceae</taxon>
        <taxon>Streptomyces</taxon>
        <taxon>Streptomyces rochei group</taxon>
    </lineage>
</organism>
<evidence type="ECO:0000313" key="2">
    <source>
        <dbReference type="EMBL" id="GAA2966901.1"/>
    </source>
</evidence>